<evidence type="ECO:0000313" key="8">
    <source>
        <dbReference type="Proteomes" id="UP000275256"/>
    </source>
</evidence>
<feature type="domain" description="3-hydroxyisobutyrate dehydrogenase-like NAD-binding" evidence="6">
    <location>
        <begin position="184"/>
        <end position="300"/>
    </location>
</feature>
<evidence type="ECO:0000256" key="4">
    <source>
        <dbReference type="PIRSR" id="PIRSR000103-1"/>
    </source>
</evidence>
<keyword evidence="3" id="KW-0520">NAD</keyword>
<proteinExistence type="inferred from homology"/>
<dbReference type="PIRSF" id="PIRSF000103">
    <property type="entry name" value="HIBADH"/>
    <property type="match status" value="1"/>
</dbReference>
<name>A0A3M0GXM6_9ACTN</name>
<dbReference type="InterPro" id="IPR008927">
    <property type="entry name" value="6-PGluconate_DH-like_C_sf"/>
</dbReference>
<feature type="active site" evidence="4">
    <location>
        <position position="190"/>
    </location>
</feature>
<dbReference type="Pfam" id="PF14833">
    <property type="entry name" value="NAD_binding_11"/>
    <property type="match status" value="1"/>
</dbReference>
<keyword evidence="2" id="KW-0560">Oxidoreductase</keyword>
<comment type="similarity">
    <text evidence="1">Belongs to the HIBADH-related family.</text>
</comment>
<organism evidence="7 8">
    <name type="scientific">Tessaracoccus antarcticus</name>
    <dbReference type="NCBI Taxonomy" id="2479848"/>
    <lineage>
        <taxon>Bacteria</taxon>
        <taxon>Bacillati</taxon>
        <taxon>Actinomycetota</taxon>
        <taxon>Actinomycetes</taxon>
        <taxon>Propionibacteriales</taxon>
        <taxon>Propionibacteriaceae</taxon>
        <taxon>Tessaracoccus</taxon>
    </lineage>
</organism>
<evidence type="ECO:0000259" key="5">
    <source>
        <dbReference type="Pfam" id="PF03446"/>
    </source>
</evidence>
<evidence type="ECO:0000313" key="7">
    <source>
        <dbReference type="EMBL" id="RMB62126.1"/>
    </source>
</evidence>
<dbReference type="SUPFAM" id="SSF51735">
    <property type="entry name" value="NAD(P)-binding Rossmann-fold domains"/>
    <property type="match status" value="1"/>
</dbReference>
<dbReference type="InterPro" id="IPR015815">
    <property type="entry name" value="HIBADH-related"/>
</dbReference>
<dbReference type="PROSITE" id="PS00895">
    <property type="entry name" value="3_HYDROXYISOBUT_DH"/>
    <property type="match status" value="1"/>
</dbReference>
<dbReference type="AlphaFoldDB" id="A0A3M0GXM6"/>
<dbReference type="Gene3D" id="3.40.50.720">
    <property type="entry name" value="NAD(P)-binding Rossmann-like Domain"/>
    <property type="match status" value="1"/>
</dbReference>
<dbReference type="InterPro" id="IPR013328">
    <property type="entry name" value="6PGD_dom2"/>
</dbReference>
<dbReference type="Proteomes" id="UP000275256">
    <property type="component" value="Unassembled WGS sequence"/>
</dbReference>
<evidence type="ECO:0000256" key="3">
    <source>
        <dbReference type="ARBA" id="ARBA00023027"/>
    </source>
</evidence>
<evidence type="ECO:0000259" key="6">
    <source>
        <dbReference type="Pfam" id="PF14833"/>
    </source>
</evidence>
<dbReference type="InterPro" id="IPR006115">
    <property type="entry name" value="6PGDH_NADP-bd"/>
</dbReference>
<evidence type="ECO:0000256" key="1">
    <source>
        <dbReference type="ARBA" id="ARBA00009080"/>
    </source>
</evidence>
<dbReference type="OrthoDB" id="3185659at2"/>
<dbReference type="GO" id="GO:0050661">
    <property type="term" value="F:NADP binding"/>
    <property type="evidence" value="ECO:0007669"/>
    <property type="project" value="InterPro"/>
</dbReference>
<dbReference type="Gene3D" id="1.10.1040.10">
    <property type="entry name" value="N-(1-d-carboxylethyl)-l-norvaline Dehydrogenase, domain 2"/>
    <property type="match status" value="1"/>
</dbReference>
<dbReference type="InterPro" id="IPR002204">
    <property type="entry name" value="3-OH-isobutyrate_DH-rel_CS"/>
</dbReference>
<feature type="domain" description="6-phosphogluconate dehydrogenase NADP-binding" evidence="5">
    <location>
        <begin position="21"/>
        <end position="177"/>
    </location>
</feature>
<dbReference type="GO" id="GO:0016491">
    <property type="term" value="F:oxidoreductase activity"/>
    <property type="evidence" value="ECO:0007669"/>
    <property type="project" value="UniProtKB-KW"/>
</dbReference>
<dbReference type="PANTHER" id="PTHR43060:SF15">
    <property type="entry name" value="3-HYDROXYISOBUTYRATE DEHYDROGENASE-LIKE 1, MITOCHONDRIAL-RELATED"/>
    <property type="match status" value="1"/>
</dbReference>
<dbReference type="GO" id="GO:0016054">
    <property type="term" value="P:organic acid catabolic process"/>
    <property type="evidence" value="ECO:0007669"/>
    <property type="project" value="UniProtKB-ARBA"/>
</dbReference>
<evidence type="ECO:0000256" key="2">
    <source>
        <dbReference type="ARBA" id="ARBA00023002"/>
    </source>
</evidence>
<dbReference type="PANTHER" id="PTHR43060">
    <property type="entry name" value="3-HYDROXYISOBUTYRATE DEHYDROGENASE-LIKE 1, MITOCHONDRIAL-RELATED"/>
    <property type="match status" value="1"/>
</dbReference>
<accession>A0A3M0GXM6</accession>
<dbReference type="RefSeq" id="WP_121900676.1">
    <property type="nucleotide sequence ID" value="NZ_REFW01000001.1"/>
</dbReference>
<dbReference type="Pfam" id="PF03446">
    <property type="entry name" value="NAD_binding_2"/>
    <property type="match status" value="1"/>
</dbReference>
<gene>
    <name evidence="7" type="ORF">EAX62_06015</name>
</gene>
<comment type="caution">
    <text evidence="7">The sequence shown here is derived from an EMBL/GenBank/DDBJ whole genome shotgun (WGS) entry which is preliminary data.</text>
</comment>
<dbReference type="SUPFAM" id="SSF48179">
    <property type="entry name" value="6-phosphogluconate dehydrogenase C-terminal domain-like"/>
    <property type="match status" value="1"/>
</dbReference>
<dbReference type="InterPro" id="IPR036291">
    <property type="entry name" value="NAD(P)-bd_dom_sf"/>
</dbReference>
<dbReference type="EMBL" id="REFW01000001">
    <property type="protein sequence ID" value="RMB62126.1"/>
    <property type="molecule type" value="Genomic_DNA"/>
</dbReference>
<reference evidence="7 8" key="1">
    <citation type="submission" date="2018-10" db="EMBL/GenBank/DDBJ databases">
        <title>Tessaracoccus antarcticuss sp. nov., isolated from sediment.</title>
        <authorList>
            <person name="Zhou L.Y."/>
            <person name="Du Z.J."/>
        </authorList>
    </citation>
    <scope>NUCLEOTIDE SEQUENCE [LARGE SCALE GENOMIC DNA]</scope>
    <source>
        <strain evidence="7 8">JDX10</strain>
    </source>
</reference>
<sequence length="311" mass="31676">MTTSQHAGVPAAPGDPRPAGIGVIGLGVMGAPMAGHILRAGFPVHVSARRHASAEQLIAAGALWEPSPRSLAATCGVVVLMVPDLPDVEAVLDGPDGLLAGATAPMLVIISSTVSPEHLRRLDARVRFATDDRVHLVDAPVSGGQEGAEAGTLAVMLGGPEADAALARPVLEATGTVAHLGPLGAGQVAKACNQMIVAATVMALGEAAVVAERAGLDVAAMFDLLGQGYAGSQILEVKKARFAQHDHSPSGAARFMVKDLGFARQEAALSRTVTPQLDVLQTCFTDLTAQGFGDQDTSVVQAWIESLGSTG</sequence>
<protein>
    <submittedName>
        <fullName evidence="7">NAD(P)-dependent oxidoreductase</fullName>
    </submittedName>
</protein>
<dbReference type="InterPro" id="IPR029154">
    <property type="entry name" value="HIBADH-like_NADP-bd"/>
</dbReference>
<keyword evidence="8" id="KW-1185">Reference proteome</keyword>
<dbReference type="GO" id="GO:0051287">
    <property type="term" value="F:NAD binding"/>
    <property type="evidence" value="ECO:0007669"/>
    <property type="project" value="InterPro"/>
</dbReference>